<dbReference type="SMART" id="SM00166">
    <property type="entry name" value="UBX"/>
    <property type="match status" value="1"/>
</dbReference>
<feature type="region of interest" description="Disordered" evidence="1">
    <location>
        <begin position="403"/>
        <end position="464"/>
    </location>
</feature>
<accession>A0A6A5QFI6</accession>
<evidence type="ECO:0000256" key="1">
    <source>
        <dbReference type="SAM" id="MobiDB-lite"/>
    </source>
</evidence>
<dbReference type="PANTHER" id="PTHR46424:SF1">
    <property type="entry name" value="UBX DOMAIN-CONTAINING PROTEIN 4"/>
    <property type="match status" value="1"/>
</dbReference>
<dbReference type="InterPro" id="IPR001012">
    <property type="entry name" value="UBX_dom"/>
</dbReference>
<dbReference type="Pfam" id="PF00789">
    <property type="entry name" value="UBX"/>
    <property type="match status" value="1"/>
</dbReference>
<dbReference type="InterPro" id="IPR029071">
    <property type="entry name" value="Ubiquitin-like_domsf"/>
</dbReference>
<organism evidence="3 4">
    <name type="scientific">Ampelomyces quisqualis</name>
    <name type="common">Powdery mildew agent</name>
    <dbReference type="NCBI Taxonomy" id="50730"/>
    <lineage>
        <taxon>Eukaryota</taxon>
        <taxon>Fungi</taxon>
        <taxon>Dikarya</taxon>
        <taxon>Ascomycota</taxon>
        <taxon>Pezizomycotina</taxon>
        <taxon>Dothideomycetes</taxon>
        <taxon>Pleosporomycetidae</taxon>
        <taxon>Pleosporales</taxon>
        <taxon>Pleosporineae</taxon>
        <taxon>Phaeosphaeriaceae</taxon>
        <taxon>Ampelomyces</taxon>
    </lineage>
</organism>
<feature type="domain" description="UBX" evidence="2">
    <location>
        <begin position="253"/>
        <end position="346"/>
    </location>
</feature>
<dbReference type="OrthoDB" id="2445133at2759"/>
<feature type="compositionally biased region" description="Polar residues" evidence="1">
    <location>
        <begin position="407"/>
        <end position="420"/>
    </location>
</feature>
<dbReference type="Pfam" id="PF23187">
    <property type="entry name" value="UBX7_N"/>
    <property type="match status" value="1"/>
</dbReference>
<evidence type="ECO:0000313" key="4">
    <source>
        <dbReference type="Proteomes" id="UP000800096"/>
    </source>
</evidence>
<dbReference type="SUPFAM" id="SSF54236">
    <property type="entry name" value="Ubiquitin-like"/>
    <property type="match status" value="1"/>
</dbReference>
<dbReference type="CDD" id="cd01767">
    <property type="entry name" value="UBX"/>
    <property type="match status" value="1"/>
</dbReference>
<name>A0A6A5QFI6_AMPQU</name>
<feature type="compositionally biased region" description="Polar residues" evidence="1">
    <location>
        <begin position="440"/>
        <end position="450"/>
    </location>
</feature>
<sequence>MFHEGTLQSGITLAIQQQKLVACLVRDGGATSKQWENEWLKSGWVSTLLVQKAVLLRIEAGSTEAGFLGAFCAIESIPTFVVIQNGQLQLHLKNHVTQNEFTNAVRKVLGAEPIPGSSPAQASTLRTNTSDPARHAASAEDGEHDLDGPPEPAVSLASTTTFKGKGKQKATAGASSNSSAPSVTAAQQAARDALRKKKREEAEELARVKARIEADRVERKAQAEARKAERGQEHSTEAQATTQSRTTTASRGLQAKTVNLQVRLFDGRTIRSSFPRTATLQTEVRKWVDDKFSKLAADDPNINNKQLPPYYFRHILAPQPSRELSAGDESQSLGAISLAPSATLVLVPVKGYTEAYSGSSGGVVGTATGLVGGAFGLLSSTVGFVGSTLGSVIGYGTPSVEAPAGHTTGSNELQGSQHSPPSDGASIRVRTLADHRAREPTNQQFYNGNQLDFEPNNDDNDRRR</sequence>
<dbReference type="Proteomes" id="UP000800096">
    <property type="component" value="Unassembled WGS sequence"/>
</dbReference>
<dbReference type="PROSITE" id="PS50033">
    <property type="entry name" value="UBX"/>
    <property type="match status" value="1"/>
</dbReference>
<protein>
    <recommendedName>
        <fullName evidence="2">UBX domain-containing protein</fullName>
    </recommendedName>
</protein>
<evidence type="ECO:0000259" key="2">
    <source>
        <dbReference type="PROSITE" id="PS50033"/>
    </source>
</evidence>
<dbReference type="AlphaFoldDB" id="A0A6A5QFI6"/>
<feature type="compositionally biased region" description="Low complexity" evidence="1">
    <location>
        <begin position="158"/>
        <end position="176"/>
    </location>
</feature>
<keyword evidence="4" id="KW-1185">Reference proteome</keyword>
<feature type="compositionally biased region" description="Low complexity" evidence="1">
    <location>
        <begin position="237"/>
        <end position="250"/>
    </location>
</feature>
<proteinExistence type="predicted"/>
<feature type="region of interest" description="Disordered" evidence="1">
    <location>
        <begin position="217"/>
        <end position="250"/>
    </location>
</feature>
<gene>
    <name evidence="3" type="ORF">BDU57DRAFT_540946</name>
</gene>
<feature type="region of interest" description="Disordered" evidence="1">
    <location>
        <begin position="112"/>
        <end position="198"/>
    </location>
</feature>
<dbReference type="PANTHER" id="PTHR46424">
    <property type="entry name" value="UBX DOMAIN-CONTAINING PROTEIN 4"/>
    <property type="match status" value="1"/>
</dbReference>
<dbReference type="GO" id="GO:0036503">
    <property type="term" value="P:ERAD pathway"/>
    <property type="evidence" value="ECO:0007669"/>
    <property type="project" value="TreeGrafter"/>
</dbReference>
<evidence type="ECO:0000313" key="3">
    <source>
        <dbReference type="EMBL" id="KAF1913536.1"/>
    </source>
</evidence>
<feature type="compositionally biased region" description="Polar residues" evidence="1">
    <location>
        <begin position="118"/>
        <end position="131"/>
    </location>
</feature>
<dbReference type="Gene3D" id="3.10.20.90">
    <property type="entry name" value="Phosphatidylinositol 3-kinase Catalytic Subunit, Chain A, domain 1"/>
    <property type="match status" value="1"/>
</dbReference>
<dbReference type="EMBL" id="ML979138">
    <property type="protein sequence ID" value="KAF1913536.1"/>
    <property type="molecule type" value="Genomic_DNA"/>
</dbReference>
<reference evidence="3" key="1">
    <citation type="journal article" date="2020" name="Stud. Mycol.">
        <title>101 Dothideomycetes genomes: a test case for predicting lifestyles and emergence of pathogens.</title>
        <authorList>
            <person name="Haridas S."/>
            <person name="Albert R."/>
            <person name="Binder M."/>
            <person name="Bloem J."/>
            <person name="Labutti K."/>
            <person name="Salamov A."/>
            <person name="Andreopoulos B."/>
            <person name="Baker S."/>
            <person name="Barry K."/>
            <person name="Bills G."/>
            <person name="Bluhm B."/>
            <person name="Cannon C."/>
            <person name="Castanera R."/>
            <person name="Culley D."/>
            <person name="Daum C."/>
            <person name="Ezra D."/>
            <person name="Gonzalez J."/>
            <person name="Henrissat B."/>
            <person name="Kuo A."/>
            <person name="Liang C."/>
            <person name="Lipzen A."/>
            <person name="Lutzoni F."/>
            <person name="Magnuson J."/>
            <person name="Mondo S."/>
            <person name="Nolan M."/>
            <person name="Ohm R."/>
            <person name="Pangilinan J."/>
            <person name="Park H.-J."/>
            <person name="Ramirez L."/>
            <person name="Alfaro M."/>
            <person name="Sun H."/>
            <person name="Tritt A."/>
            <person name="Yoshinaga Y."/>
            <person name="Zwiers L.-H."/>
            <person name="Turgeon B."/>
            <person name="Goodwin S."/>
            <person name="Spatafora J."/>
            <person name="Crous P."/>
            <person name="Grigoriev I."/>
        </authorList>
    </citation>
    <scope>NUCLEOTIDE SEQUENCE</scope>
    <source>
        <strain evidence="3">HMLAC05119</strain>
    </source>
</reference>
<dbReference type="GO" id="GO:0005783">
    <property type="term" value="C:endoplasmic reticulum"/>
    <property type="evidence" value="ECO:0007669"/>
    <property type="project" value="TreeGrafter"/>
</dbReference>
<feature type="compositionally biased region" description="Basic and acidic residues" evidence="1">
    <location>
        <begin position="217"/>
        <end position="236"/>
    </location>
</feature>